<reference evidence="2" key="2">
    <citation type="submission" date="2020-09" db="EMBL/GenBank/DDBJ databases">
        <authorList>
            <person name="Sun Q."/>
            <person name="Zhou Y."/>
        </authorList>
    </citation>
    <scope>NUCLEOTIDE SEQUENCE</scope>
    <source>
        <strain evidence="2">CGMCC 1.15725</strain>
    </source>
</reference>
<dbReference type="EMBL" id="BMJQ01000006">
    <property type="protein sequence ID" value="GGF19194.1"/>
    <property type="molecule type" value="Genomic_DNA"/>
</dbReference>
<dbReference type="AlphaFoldDB" id="A0A8J3E3J4"/>
<sequence>MTPAKHAAEANRVAQDIRAKSRAAGEPDPVPDRRATIARLQHLAQHSTDARQRSGANQQLPAARERLAVALGTDVDNLLVYQVPSPHPGAPPRRRAGRPPGTGKNQIAAREAARAAEATSDPSPAPAPKPQSFGEMIATKLQARLASIQGPATHPDFGDAPAAPPPAAHVALETDVDSRNAEGRSSLAVAPPVTIATRPAKAEKHVAGQALALLKEMERQKRAGASTSTGADAALRQALADRAAEIAEKDEIIAELRRALAKTRQGVESMSLVDLLIRLDVILNAVTIRTAPSALQAGGMSRNDATGHSMFQFRCHLGGARTYMRQLPTLGAKVPTIEAAEPAQGASSTAGWDWTSSMATPEVCPGVGSWRARG</sequence>
<evidence type="ECO:0000313" key="3">
    <source>
        <dbReference type="Proteomes" id="UP000646365"/>
    </source>
</evidence>
<keyword evidence="3" id="KW-1185">Reference proteome</keyword>
<name>A0A8J3E3J4_9PROT</name>
<feature type="region of interest" description="Disordered" evidence="1">
    <location>
        <begin position="1"/>
        <end position="33"/>
    </location>
</feature>
<protein>
    <submittedName>
        <fullName evidence="2">Uncharacterized protein</fullName>
    </submittedName>
</protein>
<reference evidence="2" key="1">
    <citation type="journal article" date="2014" name="Int. J. Syst. Evol. Microbiol.">
        <title>Complete genome sequence of Corynebacterium casei LMG S-19264T (=DSM 44701T), isolated from a smear-ripened cheese.</title>
        <authorList>
            <consortium name="US DOE Joint Genome Institute (JGI-PGF)"/>
            <person name="Walter F."/>
            <person name="Albersmeier A."/>
            <person name="Kalinowski J."/>
            <person name="Ruckert C."/>
        </authorList>
    </citation>
    <scope>NUCLEOTIDE SEQUENCE</scope>
    <source>
        <strain evidence="2">CGMCC 1.15725</strain>
    </source>
</reference>
<evidence type="ECO:0000313" key="2">
    <source>
        <dbReference type="EMBL" id="GGF19194.1"/>
    </source>
</evidence>
<accession>A0A8J3E3J4</accession>
<evidence type="ECO:0000256" key="1">
    <source>
        <dbReference type="SAM" id="MobiDB-lite"/>
    </source>
</evidence>
<organism evidence="2 3">
    <name type="scientific">Aliidongia dinghuensis</name>
    <dbReference type="NCBI Taxonomy" id="1867774"/>
    <lineage>
        <taxon>Bacteria</taxon>
        <taxon>Pseudomonadati</taxon>
        <taxon>Pseudomonadota</taxon>
        <taxon>Alphaproteobacteria</taxon>
        <taxon>Rhodospirillales</taxon>
        <taxon>Dongiaceae</taxon>
        <taxon>Aliidongia</taxon>
    </lineage>
</organism>
<feature type="region of interest" description="Disordered" evidence="1">
    <location>
        <begin position="81"/>
        <end position="132"/>
    </location>
</feature>
<dbReference type="Proteomes" id="UP000646365">
    <property type="component" value="Unassembled WGS sequence"/>
</dbReference>
<gene>
    <name evidence="2" type="ORF">GCM10011611_26360</name>
</gene>
<comment type="caution">
    <text evidence="2">The sequence shown here is derived from an EMBL/GenBank/DDBJ whole genome shotgun (WGS) entry which is preliminary data.</text>
</comment>
<proteinExistence type="predicted"/>
<feature type="compositionally biased region" description="Basic and acidic residues" evidence="1">
    <location>
        <begin position="15"/>
        <end position="33"/>
    </location>
</feature>
<dbReference type="RefSeq" id="WP_189046391.1">
    <property type="nucleotide sequence ID" value="NZ_BMJQ01000006.1"/>
</dbReference>